<dbReference type="PATRIC" id="fig|1333534.5.peg.4792"/>
<reference evidence="1 2" key="2">
    <citation type="journal article" date="2016" name="Genome Announc.">
        <title>Genome Sequence of a Gram-Positive Diazotroph, Paenibacillus durus Type Strain ATCC 35681.</title>
        <authorList>
            <person name="Halim M.A."/>
            <person name="Rahman A.Y."/>
            <person name="Sim K.S."/>
            <person name="Yam H.C."/>
            <person name="Rahim A.A."/>
            <person name="Ghazali A.H."/>
            <person name="Najimudin N."/>
        </authorList>
    </citation>
    <scope>NUCLEOTIDE SEQUENCE [LARGE SCALE GENOMIC DNA]</scope>
    <source>
        <strain evidence="1 2">ATCC 35681</strain>
    </source>
</reference>
<evidence type="ECO:0000313" key="2">
    <source>
        <dbReference type="Proteomes" id="UP000034189"/>
    </source>
</evidence>
<reference evidence="1 2" key="1">
    <citation type="submission" date="2015-03" db="EMBL/GenBank/DDBJ databases">
        <authorList>
            <person name="Abdul Halim M."/>
        </authorList>
    </citation>
    <scope>NUCLEOTIDE SEQUENCE [LARGE SCALE GENOMIC DNA]</scope>
    <source>
        <strain evidence="1 2">ATCC 35681</strain>
    </source>
</reference>
<proteinExistence type="predicted"/>
<sequence>MRMLTLRNAYNDTTLNEMQNISANFKGAQHLSFPTNLPLLLFVDASNANKEEWLALHEGQIQNSGHGKVLTFEAAIIYTMSDLKKSLRTLGNLCKR</sequence>
<dbReference type="HOGENOM" id="CLU_2357051_0_0_9"/>
<protein>
    <submittedName>
        <fullName evidence="1">Uncharacterized protein</fullName>
    </submittedName>
</protein>
<dbReference type="Proteomes" id="UP000034189">
    <property type="component" value="Chromosome"/>
</dbReference>
<dbReference type="AlphaFoldDB" id="A0A0F7FD27"/>
<gene>
    <name evidence="1" type="ORF">VK70_21835</name>
</gene>
<accession>A0A0F7FD27</accession>
<name>A0A0F7FD27_PAEDU</name>
<dbReference type="EMBL" id="CP011114">
    <property type="protein sequence ID" value="AKG36824.1"/>
    <property type="molecule type" value="Genomic_DNA"/>
</dbReference>
<evidence type="ECO:0000313" key="1">
    <source>
        <dbReference type="EMBL" id="AKG36824.1"/>
    </source>
</evidence>
<dbReference type="OrthoDB" id="1817159at2"/>
<organism evidence="1 2">
    <name type="scientific">Paenibacillus durus ATCC 35681</name>
    <dbReference type="NCBI Taxonomy" id="1333534"/>
    <lineage>
        <taxon>Bacteria</taxon>
        <taxon>Bacillati</taxon>
        <taxon>Bacillota</taxon>
        <taxon>Bacilli</taxon>
        <taxon>Bacillales</taxon>
        <taxon>Paenibacillaceae</taxon>
        <taxon>Paenibacillus</taxon>
    </lineage>
</organism>